<dbReference type="AlphaFoldDB" id="A0A6A6R4J9"/>
<protein>
    <recommendedName>
        <fullName evidence="1">BTB domain-containing protein</fullName>
    </recommendedName>
</protein>
<dbReference type="InterPro" id="IPR000210">
    <property type="entry name" value="BTB/POZ_dom"/>
</dbReference>
<evidence type="ECO:0000313" key="2">
    <source>
        <dbReference type="EMBL" id="KAF2498870.1"/>
    </source>
</evidence>
<dbReference type="PROSITE" id="PS50097">
    <property type="entry name" value="BTB"/>
    <property type="match status" value="1"/>
</dbReference>
<dbReference type="EMBL" id="MU004185">
    <property type="protein sequence ID" value="KAF2498870.1"/>
    <property type="molecule type" value="Genomic_DNA"/>
</dbReference>
<reference evidence="2" key="1">
    <citation type="journal article" date="2020" name="Stud. Mycol.">
        <title>101 Dothideomycetes genomes: a test case for predicting lifestyles and emergence of pathogens.</title>
        <authorList>
            <person name="Haridas S."/>
            <person name="Albert R."/>
            <person name="Binder M."/>
            <person name="Bloem J."/>
            <person name="Labutti K."/>
            <person name="Salamov A."/>
            <person name="Andreopoulos B."/>
            <person name="Baker S."/>
            <person name="Barry K."/>
            <person name="Bills G."/>
            <person name="Bluhm B."/>
            <person name="Cannon C."/>
            <person name="Castanera R."/>
            <person name="Culley D."/>
            <person name="Daum C."/>
            <person name="Ezra D."/>
            <person name="Gonzalez J."/>
            <person name="Henrissat B."/>
            <person name="Kuo A."/>
            <person name="Liang C."/>
            <person name="Lipzen A."/>
            <person name="Lutzoni F."/>
            <person name="Magnuson J."/>
            <person name="Mondo S."/>
            <person name="Nolan M."/>
            <person name="Ohm R."/>
            <person name="Pangilinan J."/>
            <person name="Park H.-J."/>
            <person name="Ramirez L."/>
            <person name="Alfaro M."/>
            <person name="Sun H."/>
            <person name="Tritt A."/>
            <person name="Yoshinaga Y."/>
            <person name="Zwiers L.-H."/>
            <person name="Turgeon B."/>
            <person name="Goodwin S."/>
            <person name="Spatafora J."/>
            <person name="Crous P."/>
            <person name="Grigoriev I."/>
        </authorList>
    </citation>
    <scope>NUCLEOTIDE SEQUENCE</scope>
    <source>
        <strain evidence="2">CBS 269.34</strain>
    </source>
</reference>
<gene>
    <name evidence="2" type="ORF">BU16DRAFT_536847</name>
</gene>
<proteinExistence type="predicted"/>
<name>A0A6A6R4J9_9PEZI</name>
<sequence>MAPTIGETHQNTFPRFDDGDVELRLSRLPSHVYVLHSVVLALHSPFFKASLSERWANNGDTAVIAPGSKIAWKYQLKFSDDDSAILTRDTGSTSEETRSAL</sequence>
<organism evidence="2 3">
    <name type="scientific">Lophium mytilinum</name>
    <dbReference type="NCBI Taxonomy" id="390894"/>
    <lineage>
        <taxon>Eukaryota</taxon>
        <taxon>Fungi</taxon>
        <taxon>Dikarya</taxon>
        <taxon>Ascomycota</taxon>
        <taxon>Pezizomycotina</taxon>
        <taxon>Dothideomycetes</taxon>
        <taxon>Pleosporomycetidae</taxon>
        <taxon>Mytilinidiales</taxon>
        <taxon>Mytilinidiaceae</taxon>
        <taxon>Lophium</taxon>
    </lineage>
</organism>
<accession>A0A6A6R4J9</accession>
<feature type="domain" description="BTB" evidence="1">
    <location>
        <begin position="19"/>
        <end position="101"/>
    </location>
</feature>
<evidence type="ECO:0000313" key="3">
    <source>
        <dbReference type="Proteomes" id="UP000799750"/>
    </source>
</evidence>
<keyword evidence="3" id="KW-1185">Reference proteome</keyword>
<dbReference type="Proteomes" id="UP000799750">
    <property type="component" value="Unassembled WGS sequence"/>
</dbReference>
<dbReference type="OrthoDB" id="10256606at2759"/>
<evidence type="ECO:0000259" key="1">
    <source>
        <dbReference type="PROSITE" id="PS50097"/>
    </source>
</evidence>